<keyword evidence="14 22" id="KW-0472">Membrane</keyword>
<evidence type="ECO:0000256" key="2">
    <source>
        <dbReference type="ARBA" id="ARBA00022475"/>
    </source>
</evidence>
<evidence type="ECO:0000256" key="10">
    <source>
        <dbReference type="ARBA" id="ARBA00022741"/>
    </source>
</evidence>
<evidence type="ECO:0000256" key="5">
    <source>
        <dbReference type="ARBA" id="ARBA00022679"/>
    </source>
</evidence>
<keyword evidence="11 20" id="KW-0418">Kinase</keyword>
<keyword evidence="9" id="KW-0677">Repeat</keyword>
<evidence type="ECO:0000256" key="14">
    <source>
        <dbReference type="ARBA" id="ARBA00023136"/>
    </source>
</evidence>
<reference evidence="27" key="1">
    <citation type="submission" date="2025-08" db="UniProtKB">
        <authorList>
            <consortium name="RefSeq"/>
        </authorList>
    </citation>
    <scope>IDENTIFICATION</scope>
</reference>
<evidence type="ECO:0000313" key="27">
    <source>
        <dbReference type="RefSeq" id="XP_011097374.1"/>
    </source>
</evidence>
<keyword evidence="10 20" id="KW-0547">Nucleotide-binding</keyword>
<dbReference type="FunFam" id="2.90.10.10:FF:000016">
    <property type="entry name" value="G-type lectin S-receptor-like serine/threonine-protein kinase"/>
    <property type="match status" value="1"/>
</dbReference>
<dbReference type="Gene3D" id="2.90.10.10">
    <property type="entry name" value="Bulb-type lectin domain"/>
    <property type="match status" value="1"/>
</dbReference>
<evidence type="ECO:0000256" key="7">
    <source>
        <dbReference type="ARBA" id="ARBA00022729"/>
    </source>
</evidence>
<dbReference type="GO" id="GO:0004674">
    <property type="term" value="F:protein serine/threonine kinase activity"/>
    <property type="evidence" value="ECO:0007669"/>
    <property type="project" value="UniProtKB-KW"/>
</dbReference>
<dbReference type="PROSITE" id="PS00108">
    <property type="entry name" value="PROTEIN_KINASE_ST"/>
    <property type="match status" value="1"/>
</dbReference>
<keyword evidence="13 22" id="KW-1133">Transmembrane helix</keyword>
<comment type="subcellular location">
    <subcellularLocation>
        <location evidence="1">Cell membrane</location>
        <topology evidence="1">Single-pass type I membrane protein</topology>
    </subcellularLocation>
</comment>
<dbReference type="Proteomes" id="UP000504604">
    <property type="component" value="Linkage group LG2"/>
</dbReference>
<dbReference type="Gene3D" id="3.30.200.20">
    <property type="entry name" value="Phosphorylase Kinase, domain 1"/>
    <property type="match status" value="1"/>
</dbReference>
<keyword evidence="5 20" id="KW-0808">Transferase</keyword>
<dbReference type="InterPro" id="IPR001480">
    <property type="entry name" value="Bulb-type_lectin_dom"/>
</dbReference>
<dbReference type="FunFam" id="3.30.200.20:FF:000059">
    <property type="entry name" value="S-receptor-like serine/threonine-protein kinase"/>
    <property type="match status" value="1"/>
</dbReference>
<dbReference type="SMART" id="SM00220">
    <property type="entry name" value="S_TKc"/>
    <property type="match status" value="1"/>
</dbReference>
<feature type="domain" description="Bulb-type lectin" evidence="25">
    <location>
        <begin position="16"/>
        <end position="136"/>
    </location>
</feature>
<evidence type="ECO:0000256" key="19">
    <source>
        <dbReference type="ARBA" id="ARBA00048679"/>
    </source>
</evidence>
<comment type="catalytic activity">
    <reaction evidence="18 20">
        <text>L-threonyl-[protein] + ATP = O-phospho-L-threonyl-[protein] + ADP + H(+)</text>
        <dbReference type="Rhea" id="RHEA:46608"/>
        <dbReference type="Rhea" id="RHEA-COMP:11060"/>
        <dbReference type="Rhea" id="RHEA-COMP:11605"/>
        <dbReference type="ChEBI" id="CHEBI:15378"/>
        <dbReference type="ChEBI" id="CHEBI:30013"/>
        <dbReference type="ChEBI" id="CHEBI:30616"/>
        <dbReference type="ChEBI" id="CHEBI:61977"/>
        <dbReference type="ChEBI" id="CHEBI:456216"/>
        <dbReference type="EC" id="2.7.11.1"/>
    </reaction>
</comment>
<dbReference type="InParanoid" id="A0A6I9UG19"/>
<dbReference type="PROSITE" id="PS50011">
    <property type="entry name" value="PROTEIN_KINASE_DOM"/>
    <property type="match status" value="1"/>
</dbReference>
<feature type="chain" id="PRO_5027078377" description="Receptor-like serine/threonine-protein kinase" evidence="23">
    <location>
        <begin position="17"/>
        <end position="790"/>
    </location>
</feature>
<evidence type="ECO:0000256" key="18">
    <source>
        <dbReference type="ARBA" id="ARBA00047899"/>
    </source>
</evidence>
<evidence type="ECO:0000256" key="12">
    <source>
        <dbReference type="ARBA" id="ARBA00022840"/>
    </source>
</evidence>
<dbReference type="FunFam" id="1.10.510.10:FF:000384">
    <property type="entry name" value="G-type lectin S-receptor-like serine/threonine-protein kinase"/>
    <property type="match status" value="1"/>
</dbReference>
<evidence type="ECO:0000256" key="23">
    <source>
        <dbReference type="SAM" id="SignalP"/>
    </source>
</evidence>
<dbReference type="CDD" id="cd14066">
    <property type="entry name" value="STKc_IRAK"/>
    <property type="match status" value="1"/>
</dbReference>
<proteinExistence type="inferred from homology"/>
<feature type="signal peptide" evidence="23">
    <location>
        <begin position="1"/>
        <end position="16"/>
    </location>
</feature>
<evidence type="ECO:0000256" key="9">
    <source>
        <dbReference type="ARBA" id="ARBA00022737"/>
    </source>
</evidence>
<keyword evidence="8" id="KW-0430">Lectin</keyword>
<evidence type="ECO:0000256" key="16">
    <source>
        <dbReference type="ARBA" id="ARBA00023170"/>
    </source>
</evidence>
<dbReference type="RefSeq" id="XP_011097374.1">
    <property type="nucleotide sequence ID" value="XM_011099072.2"/>
</dbReference>
<dbReference type="GO" id="GO:0005524">
    <property type="term" value="F:ATP binding"/>
    <property type="evidence" value="ECO:0007669"/>
    <property type="project" value="UniProtKB-UniRule"/>
</dbReference>
<dbReference type="Gene3D" id="1.10.510.10">
    <property type="entry name" value="Transferase(Phosphotransferase) domain 1"/>
    <property type="match status" value="1"/>
</dbReference>
<keyword evidence="6 22" id="KW-0812">Transmembrane</keyword>
<accession>A0A6I9UG19</accession>
<dbReference type="InterPro" id="IPR024171">
    <property type="entry name" value="SRK-like_kinase"/>
</dbReference>
<dbReference type="PIRSF" id="PIRSF000641">
    <property type="entry name" value="SRK"/>
    <property type="match status" value="1"/>
</dbReference>
<dbReference type="GeneID" id="105176308"/>
<dbReference type="InterPro" id="IPR017441">
    <property type="entry name" value="Protein_kinase_ATP_BS"/>
</dbReference>
<dbReference type="InterPro" id="IPR000858">
    <property type="entry name" value="S_locus_glycoprot_dom"/>
</dbReference>
<dbReference type="InterPro" id="IPR011009">
    <property type="entry name" value="Kinase-like_dom_sf"/>
</dbReference>
<comment type="similarity">
    <text evidence="20">Belongs to the protein kinase superfamily. Ser/Thr protein kinase family.</text>
</comment>
<evidence type="ECO:0000256" key="1">
    <source>
        <dbReference type="ARBA" id="ARBA00004251"/>
    </source>
</evidence>
<dbReference type="InterPro" id="IPR008271">
    <property type="entry name" value="Ser/Thr_kinase_AS"/>
</dbReference>
<keyword evidence="15" id="KW-1015">Disulfide bond</keyword>
<dbReference type="SMART" id="SM00108">
    <property type="entry name" value="B_lectin"/>
    <property type="match status" value="1"/>
</dbReference>
<evidence type="ECO:0000256" key="6">
    <source>
        <dbReference type="ARBA" id="ARBA00022692"/>
    </source>
</evidence>
<evidence type="ECO:0000256" key="17">
    <source>
        <dbReference type="ARBA" id="ARBA00023180"/>
    </source>
</evidence>
<dbReference type="AlphaFoldDB" id="A0A6I9UG19"/>
<evidence type="ECO:0000256" key="13">
    <source>
        <dbReference type="ARBA" id="ARBA00022989"/>
    </source>
</evidence>
<dbReference type="KEGG" id="sind:105176308"/>
<dbReference type="InterPro" id="IPR036426">
    <property type="entry name" value="Bulb-type_lectin_dom_sf"/>
</dbReference>
<dbReference type="Pfam" id="PF00069">
    <property type="entry name" value="Pkinase"/>
    <property type="match status" value="1"/>
</dbReference>
<evidence type="ECO:0000256" key="21">
    <source>
        <dbReference type="PROSITE-ProRule" id="PRU10141"/>
    </source>
</evidence>
<dbReference type="PANTHER" id="PTHR47974">
    <property type="entry name" value="OS07G0415500 PROTEIN"/>
    <property type="match status" value="1"/>
</dbReference>
<evidence type="ECO:0000256" key="15">
    <source>
        <dbReference type="ARBA" id="ARBA00023157"/>
    </source>
</evidence>
<evidence type="ECO:0000256" key="4">
    <source>
        <dbReference type="ARBA" id="ARBA00022536"/>
    </source>
</evidence>
<keyword evidence="16" id="KW-0675">Receptor</keyword>
<dbReference type="OrthoDB" id="1918782at2759"/>
<feature type="binding site" evidence="21">
    <location>
        <position position="507"/>
    </location>
    <ligand>
        <name>ATP</name>
        <dbReference type="ChEBI" id="CHEBI:30616"/>
    </ligand>
</feature>
<evidence type="ECO:0000256" key="8">
    <source>
        <dbReference type="ARBA" id="ARBA00022734"/>
    </source>
</evidence>
<dbReference type="EC" id="2.7.11.1" evidence="20"/>
<organism evidence="26 27">
    <name type="scientific">Sesamum indicum</name>
    <name type="common">Oriental sesame</name>
    <name type="synonym">Sesamum orientale</name>
    <dbReference type="NCBI Taxonomy" id="4182"/>
    <lineage>
        <taxon>Eukaryota</taxon>
        <taxon>Viridiplantae</taxon>
        <taxon>Streptophyta</taxon>
        <taxon>Embryophyta</taxon>
        <taxon>Tracheophyta</taxon>
        <taxon>Spermatophyta</taxon>
        <taxon>Magnoliopsida</taxon>
        <taxon>eudicotyledons</taxon>
        <taxon>Gunneridae</taxon>
        <taxon>Pentapetalae</taxon>
        <taxon>asterids</taxon>
        <taxon>lamiids</taxon>
        <taxon>Lamiales</taxon>
        <taxon>Pedaliaceae</taxon>
        <taxon>Sesamum</taxon>
    </lineage>
</organism>
<evidence type="ECO:0000313" key="26">
    <source>
        <dbReference type="Proteomes" id="UP000504604"/>
    </source>
</evidence>
<evidence type="ECO:0000256" key="22">
    <source>
        <dbReference type="SAM" id="Phobius"/>
    </source>
</evidence>
<gene>
    <name evidence="27" type="primary">LOC105176308</name>
</gene>
<evidence type="ECO:0000256" key="11">
    <source>
        <dbReference type="ARBA" id="ARBA00022777"/>
    </source>
</evidence>
<dbReference type="GO" id="GO:0005886">
    <property type="term" value="C:plasma membrane"/>
    <property type="evidence" value="ECO:0007669"/>
    <property type="project" value="UniProtKB-SubCell"/>
</dbReference>
<protein>
    <recommendedName>
        <fullName evidence="20">Receptor-like serine/threonine-protein kinase</fullName>
        <ecNumber evidence="20">2.7.11.1</ecNumber>
    </recommendedName>
</protein>
<dbReference type="Pfam" id="PF00954">
    <property type="entry name" value="S_locus_glycop"/>
    <property type="match status" value="1"/>
</dbReference>
<dbReference type="SUPFAM" id="SSF51110">
    <property type="entry name" value="alpha-D-mannose-specific plant lectins"/>
    <property type="match status" value="1"/>
</dbReference>
<evidence type="ECO:0000259" key="24">
    <source>
        <dbReference type="PROSITE" id="PS50011"/>
    </source>
</evidence>
<name>A0A6I9UG19_SESIN</name>
<keyword evidence="3 20" id="KW-0723">Serine/threonine-protein kinase</keyword>
<evidence type="ECO:0000256" key="3">
    <source>
        <dbReference type="ARBA" id="ARBA00022527"/>
    </source>
</evidence>
<evidence type="ECO:0000256" key="20">
    <source>
        <dbReference type="PIRNR" id="PIRNR000641"/>
    </source>
</evidence>
<feature type="transmembrane region" description="Helical" evidence="22">
    <location>
        <begin position="420"/>
        <end position="442"/>
    </location>
</feature>
<keyword evidence="4" id="KW-0245">EGF-like domain</keyword>
<dbReference type="GO" id="GO:0048544">
    <property type="term" value="P:recognition of pollen"/>
    <property type="evidence" value="ECO:0007669"/>
    <property type="project" value="InterPro"/>
</dbReference>
<dbReference type="InterPro" id="IPR000719">
    <property type="entry name" value="Prot_kinase_dom"/>
</dbReference>
<keyword evidence="2" id="KW-1003">Cell membrane</keyword>
<evidence type="ECO:0000259" key="25">
    <source>
        <dbReference type="PROSITE" id="PS50927"/>
    </source>
</evidence>
<dbReference type="PROSITE" id="PS00107">
    <property type="entry name" value="PROTEIN_KINASE_ATP"/>
    <property type="match status" value="1"/>
</dbReference>
<dbReference type="PANTHER" id="PTHR47974:SF9">
    <property type="entry name" value="RECEPTOR-LIKE SERINE_THREONINE-PROTEIN KINASE"/>
    <property type="match status" value="1"/>
</dbReference>
<dbReference type="PROSITE" id="PS50927">
    <property type="entry name" value="BULB_LECTIN"/>
    <property type="match status" value="1"/>
</dbReference>
<sequence length="790" mass="86812">MFLLLFILLSAVSVVADDISPGSTLYASNPEQSWNSPNNSFSLSFIQESENTYFAAIIYNGNPIWKAGGDPGGAVDSSAALRFLPDGNLQLVAGSTGSLVWQSGTSGLGITSASLEDSGNFVLKNGSFPIWTTFDNPTDTILPGQNFTVDHVLRCGLYSFRLLRSGVALQWNDSIVYYTSSGINTTGSLNLTSPSLGMQPVGIFSLYDPLLLTPVIMARDIDYGEVIDNTLRFVKLDCDGNMRIYSSAMSSGRGSKVVTWTAVSDQCQVFGYCGRFGVCRYDEFNVNPTCSCPSENFDPIDPRDARKGCKRKVEIQGCQTTMLSLNNALFLTFQPEISSDLFTANIRACPSLCLADTSCVASTSLADGTGVCYMKRSAFISGYQSPTFTSTSYVKVCEPAMPNPPFSSSRSDKKSEALKIAVVVLGCSLALVILVVGFLWLYRRSKPKYESLLPHYSVSDYASGVPVQFSYKELQRETKGFKEKLGEGGFGCVYKGTLSNKMAVAVKQLEGIGQGEKQFRMEVATISSTHHLNLVRLIGFCSEGRHRLLVYEFMKNGSLDSFLFTSKDKNVLNWAHRYSIALGTARGIMYLHEECRDCILHCDIKPENILLDENYNARISDFGLAKLLNLNDHKHRSLITVRGTRGYLAPEWAANLPITSKADVYSYGMVLLEIVSGKRNFEVSPATNHKKFTLWAYEEFEKGNIEGVLDKQLIESDIDMVQAMRVIKVSFWCIQERPSFRPTMGKVVQMLEGIADIHKPPPPVALVEGSAPASSVYSSQMSAISSLASE</sequence>
<keyword evidence="17" id="KW-0325">Glycoprotein</keyword>
<dbReference type="Pfam" id="PF01453">
    <property type="entry name" value="B_lectin"/>
    <property type="match status" value="1"/>
</dbReference>
<keyword evidence="7 23" id="KW-0732">Signal</keyword>
<comment type="catalytic activity">
    <reaction evidence="19 20">
        <text>L-seryl-[protein] + ATP = O-phospho-L-seryl-[protein] + ADP + H(+)</text>
        <dbReference type="Rhea" id="RHEA:17989"/>
        <dbReference type="Rhea" id="RHEA-COMP:9863"/>
        <dbReference type="Rhea" id="RHEA-COMP:11604"/>
        <dbReference type="ChEBI" id="CHEBI:15378"/>
        <dbReference type="ChEBI" id="CHEBI:29999"/>
        <dbReference type="ChEBI" id="CHEBI:30616"/>
        <dbReference type="ChEBI" id="CHEBI:83421"/>
        <dbReference type="ChEBI" id="CHEBI:456216"/>
        <dbReference type="EC" id="2.7.11.1"/>
    </reaction>
</comment>
<keyword evidence="26" id="KW-1185">Reference proteome</keyword>
<feature type="domain" description="Protein kinase" evidence="24">
    <location>
        <begin position="479"/>
        <end position="754"/>
    </location>
</feature>
<dbReference type="SUPFAM" id="SSF56112">
    <property type="entry name" value="Protein kinase-like (PK-like)"/>
    <property type="match status" value="1"/>
</dbReference>
<dbReference type="GO" id="GO:0030246">
    <property type="term" value="F:carbohydrate binding"/>
    <property type="evidence" value="ECO:0007669"/>
    <property type="project" value="UniProtKB-KW"/>
</dbReference>
<keyword evidence="12 20" id="KW-0067">ATP-binding</keyword>